<keyword evidence="3" id="KW-1185">Reference proteome</keyword>
<name>A0ABV6ATD4_9DEIO</name>
<comment type="caution">
    <text evidence="2">The sequence shown here is derived from an EMBL/GenBank/DDBJ whole genome shotgun (WGS) entry which is preliminary data.</text>
</comment>
<organism evidence="2 3">
    <name type="scientific">Deinococcus oregonensis</name>
    <dbReference type="NCBI Taxonomy" id="1805970"/>
    <lineage>
        <taxon>Bacteria</taxon>
        <taxon>Thermotogati</taxon>
        <taxon>Deinococcota</taxon>
        <taxon>Deinococci</taxon>
        <taxon>Deinococcales</taxon>
        <taxon>Deinococcaceae</taxon>
        <taxon>Deinococcus</taxon>
    </lineage>
</organism>
<accession>A0ABV6ATD4</accession>
<evidence type="ECO:0000313" key="3">
    <source>
        <dbReference type="Proteomes" id="UP001589733"/>
    </source>
</evidence>
<reference evidence="2 3" key="1">
    <citation type="submission" date="2024-09" db="EMBL/GenBank/DDBJ databases">
        <authorList>
            <person name="Sun Q."/>
            <person name="Mori K."/>
        </authorList>
    </citation>
    <scope>NUCLEOTIDE SEQUENCE [LARGE SCALE GENOMIC DNA]</scope>
    <source>
        <strain evidence="2 3">JCM 13503</strain>
    </source>
</reference>
<dbReference type="Proteomes" id="UP001589733">
    <property type="component" value="Unassembled WGS sequence"/>
</dbReference>
<sequence length="45" mass="4770">MTRTKVTPAPTPKPAPVVNTAPRNDKPREVTLPVMRGAAADFGVI</sequence>
<proteinExistence type="predicted"/>
<dbReference type="EMBL" id="JBHLYR010000008">
    <property type="protein sequence ID" value="MFB9990762.1"/>
    <property type="molecule type" value="Genomic_DNA"/>
</dbReference>
<protein>
    <submittedName>
        <fullName evidence="2">Uncharacterized protein</fullName>
    </submittedName>
</protein>
<dbReference type="RefSeq" id="WP_380005000.1">
    <property type="nucleotide sequence ID" value="NZ_JBHLYR010000008.1"/>
</dbReference>
<evidence type="ECO:0000313" key="2">
    <source>
        <dbReference type="EMBL" id="MFB9990762.1"/>
    </source>
</evidence>
<evidence type="ECO:0000256" key="1">
    <source>
        <dbReference type="SAM" id="MobiDB-lite"/>
    </source>
</evidence>
<gene>
    <name evidence="2" type="ORF">ACFFLM_02000</name>
</gene>
<feature type="region of interest" description="Disordered" evidence="1">
    <location>
        <begin position="1"/>
        <end position="27"/>
    </location>
</feature>